<reference evidence="1" key="1">
    <citation type="submission" date="2014-11" db="EMBL/GenBank/DDBJ databases">
        <authorList>
            <person name="Amaro Gonzalez C."/>
        </authorList>
    </citation>
    <scope>NUCLEOTIDE SEQUENCE</scope>
</reference>
<reference evidence="1" key="2">
    <citation type="journal article" date="2015" name="Fish Shellfish Immunol.">
        <title>Early steps in the European eel (Anguilla anguilla)-Vibrio vulnificus interaction in the gills: Role of the RtxA13 toxin.</title>
        <authorList>
            <person name="Callol A."/>
            <person name="Pajuelo D."/>
            <person name="Ebbesson L."/>
            <person name="Teles M."/>
            <person name="MacKenzie S."/>
            <person name="Amaro C."/>
        </authorList>
    </citation>
    <scope>NUCLEOTIDE SEQUENCE</scope>
</reference>
<accession>A0A0E9U790</accession>
<protein>
    <submittedName>
        <fullName evidence="1">Uncharacterized protein</fullName>
    </submittedName>
</protein>
<proteinExistence type="predicted"/>
<organism evidence="1">
    <name type="scientific">Anguilla anguilla</name>
    <name type="common">European freshwater eel</name>
    <name type="synonym">Muraena anguilla</name>
    <dbReference type="NCBI Taxonomy" id="7936"/>
    <lineage>
        <taxon>Eukaryota</taxon>
        <taxon>Metazoa</taxon>
        <taxon>Chordata</taxon>
        <taxon>Craniata</taxon>
        <taxon>Vertebrata</taxon>
        <taxon>Euteleostomi</taxon>
        <taxon>Actinopterygii</taxon>
        <taxon>Neopterygii</taxon>
        <taxon>Teleostei</taxon>
        <taxon>Anguilliformes</taxon>
        <taxon>Anguillidae</taxon>
        <taxon>Anguilla</taxon>
    </lineage>
</organism>
<evidence type="ECO:0000313" key="1">
    <source>
        <dbReference type="EMBL" id="JAH61030.1"/>
    </source>
</evidence>
<sequence>MIEVKITS</sequence>
<name>A0A0E9U790_ANGAN</name>
<dbReference type="EMBL" id="GBXM01047547">
    <property type="protein sequence ID" value="JAH61030.1"/>
    <property type="molecule type" value="Transcribed_RNA"/>
</dbReference>